<dbReference type="AlphaFoldDB" id="A0A0M6XV90"/>
<dbReference type="EMBL" id="CXPG01000022">
    <property type="protein sequence ID" value="CTQ34547.1"/>
    <property type="molecule type" value="Genomic_DNA"/>
</dbReference>
<accession>A0A0M6XV90</accession>
<feature type="region of interest" description="Disordered" evidence="1">
    <location>
        <begin position="1"/>
        <end position="23"/>
    </location>
</feature>
<protein>
    <submittedName>
        <fullName evidence="2">Uncharacterized protein</fullName>
    </submittedName>
</protein>
<gene>
    <name evidence="2" type="ORF">JAN5088_03343</name>
</gene>
<proteinExistence type="predicted"/>
<dbReference type="Proteomes" id="UP000048908">
    <property type="component" value="Unassembled WGS sequence"/>
</dbReference>
<evidence type="ECO:0000256" key="1">
    <source>
        <dbReference type="SAM" id="MobiDB-lite"/>
    </source>
</evidence>
<evidence type="ECO:0000313" key="3">
    <source>
        <dbReference type="Proteomes" id="UP000048908"/>
    </source>
</evidence>
<evidence type="ECO:0000313" key="2">
    <source>
        <dbReference type="EMBL" id="CTQ34547.1"/>
    </source>
</evidence>
<reference evidence="2 3" key="1">
    <citation type="submission" date="2015-07" db="EMBL/GenBank/DDBJ databases">
        <authorList>
            <person name="Noorani M."/>
        </authorList>
    </citation>
    <scope>NUCLEOTIDE SEQUENCE [LARGE SCALE GENOMIC DNA]</scope>
    <source>
        <strain evidence="2 3">CECT 5088</strain>
    </source>
</reference>
<keyword evidence="3" id="KW-1185">Reference proteome</keyword>
<name>A0A0M6XV90_9RHOB</name>
<organism evidence="2 3">
    <name type="scientific">Jannaschia rubra</name>
    <dbReference type="NCBI Taxonomy" id="282197"/>
    <lineage>
        <taxon>Bacteria</taxon>
        <taxon>Pseudomonadati</taxon>
        <taxon>Pseudomonadota</taxon>
        <taxon>Alphaproteobacteria</taxon>
        <taxon>Rhodobacterales</taxon>
        <taxon>Roseobacteraceae</taxon>
        <taxon>Jannaschia</taxon>
    </lineage>
</organism>
<sequence length="118" mass="12015">MEPQKPKVAGRATSQSGAARQANRNGRAALLVGTLLTLGACAVPVGGGGQEGQGISEDVRAQLVAMAAPYQDLQSVELRAEDGCYWYSHAGPVETTMLPLRTSNGNKICGGSASSVAG</sequence>